<proteinExistence type="predicted"/>
<organism evidence="1">
    <name type="scientific">Anguilla anguilla</name>
    <name type="common">European freshwater eel</name>
    <name type="synonym">Muraena anguilla</name>
    <dbReference type="NCBI Taxonomy" id="7936"/>
    <lineage>
        <taxon>Eukaryota</taxon>
        <taxon>Metazoa</taxon>
        <taxon>Chordata</taxon>
        <taxon>Craniata</taxon>
        <taxon>Vertebrata</taxon>
        <taxon>Euteleostomi</taxon>
        <taxon>Actinopterygii</taxon>
        <taxon>Neopterygii</taxon>
        <taxon>Teleostei</taxon>
        <taxon>Anguilliformes</taxon>
        <taxon>Anguillidae</taxon>
        <taxon>Anguilla</taxon>
    </lineage>
</organism>
<accession>A0A0E9PTE3</accession>
<protein>
    <submittedName>
        <fullName evidence="1">Uncharacterized protein</fullName>
    </submittedName>
</protein>
<sequence length="57" mass="6614">MVLETCNITGHHSTAWKHCKRKQCMTPSKQQSAKFLVSTNEFLHCVSPCLREPWHCN</sequence>
<evidence type="ECO:0000313" key="1">
    <source>
        <dbReference type="EMBL" id="JAH07896.1"/>
    </source>
</evidence>
<reference evidence="1" key="1">
    <citation type="submission" date="2014-11" db="EMBL/GenBank/DDBJ databases">
        <authorList>
            <person name="Amaro Gonzalez C."/>
        </authorList>
    </citation>
    <scope>NUCLEOTIDE SEQUENCE</scope>
</reference>
<reference evidence="1" key="2">
    <citation type="journal article" date="2015" name="Fish Shellfish Immunol.">
        <title>Early steps in the European eel (Anguilla anguilla)-Vibrio vulnificus interaction in the gills: Role of the RtxA13 toxin.</title>
        <authorList>
            <person name="Callol A."/>
            <person name="Pajuelo D."/>
            <person name="Ebbesson L."/>
            <person name="Teles M."/>
            <person name="MacKenzie S."/>
            <person name="Amaro C."/>
        </authorList>
    </citation>
    <scope>NUCLEOTIDE SEQUENCE</scope>
</reference>
<name>A0A0E9PTE3_ANGAN</name>
<dbReference type="AlphaFoldDB" id="A0A0E9PTE3"/>
<dbReference type="EMBL" id="GBXM01100681">
    <property type="protein sequence ID" value="JAH07896.1"/>
    <property type="molecule type" value="Transcribed_RNA"/>
</dbReference>